<reference evidence="1 2" key="1">
    <citation type="submission" date="2014-09" db="EMBL/GenBank/DDBJ databases">
        <authorList>
            <person name="Ellenberger Sabrina"/>
        </authorList>
    </citation>
    <scope>NUCLEOTIDE SEQUENCE [LARGE SCALE GENOMIC DNA]</scope>
    <source>
        <strain evidence="1 2">CBS 412.66</strain>
    </source>
</reference>
<dbReference type="AlphaFoldDB" id="A0A0B7MZK3"/>
<protein>
    <submittedName>
        <fullName evidence="1">Uncharacterized protein</fullName>
    </submittedName>
</protein>
<organism evidence="1 2">
    <name type="scientific">Parasitella parasitica</name>
    <dbReference type="NCBI Taxonomy" id="35722"/>
    <lineage>
        <taxon>Eukaryota</taxon>
        <taxon>Fungi</taxon>
        <taxon>Fungi incertae sedis</taxon>
        <taxon>Mucoromycota</taxon>
        <taxon>Mucoromycotina</taxon>
        <taxon>Mucoromycetes</taxon>
        <taxon>Mucorales</taxon>
        <taxon>Mucorineae</taxon>
        <taxon>Mucoraceae</taxon>
        <taxon>Parasitella</taxon>
    </lineage>
</organism>
<keyword evidence="2" id="KW-1185">Reference proteome</keyword>
<dbReference type="Proteomes" id="UP000054107">
    <property type="component" value="Unassembled WGS sequence"/>
</dbReference>
<evidence type="ECO:0000313" key="1">
    <source>
        <dbReference type="EMBL" id="CEP08533.1"/>
    </source>
</evidence>
<dbReference type="EMBL" id="LN719680">
    <property type="protein sequence ID" value="CEP08533.1"/>
    <property type="molecule type" value="Genomic_DNA"/>
</dbReference>
<gene>
    <name evidence="1" type="primary">PARPA_01867.1 scaffold 1753</name>
</gene>
<dbReference type="OrthoDB" id="2288643at2759"/>
<sequence>MNPNSVSRGPTPDADQVMEIDSNVISGLPAVPSFPAVSDISVVDAFKQLKGEISVLFVRIATVGSKPRSEIDPLVAFLNRKKADLESLEGVVGMLALGVARSEFSVTSILHHFAGVARNNVVPDGLPLFQWTGFVRDEKREVFLDVYDCLRRLRSSWVVMVHGCQLVSSLASLSQQ</sequence>
<evidence type="ECO:0000313" key="2">
    <source>
        <dbReference type="Proteomes" id="UP000054107"/>
    </source>
</evidence>
<accession>A0A0B7MZK3</accession>
<name>A0A0B7MZK3_9FUNG</name>
<proteinExistence type="predicted"/>